<dbReference type="Proteomes" id="UP001295740">
    <property type="component" value="Unassembled WGS sequence"/>
</dbReference>
<feature type="domain" description="PRISE-like Rossmann-fold" evidence="1">
    <location>
        <begin position="6"/>
        <end position="319"/>
    </location>
</feature>
<dbReference type="Gene3D" id="3.40.50.720">
    <property type="entry name" value="NAD(P)-binding Rossmann-like Domain"/>
    <property type="match status" value="1"/>
</dbReference>
<evidence type="ECO:0000259" key="1">
    <source>
        <dbReference type="Pfam" id="PF22917"/>
    </source>
</evidence>
<dbReference type="EMBL" id="CAUWAG010000003">
    <property type="protein sequence ID" value="CAJ2500017.1"/>
    <property type="molecule type" value="Genomic_DNA"/>
</dbReference>
<evidence type="ECO:0000313" key="3">
    <source>
        <dbReference type="Proteomes" id="UP001295740"/>
    </source>
</evidence>
<comment type="caution">
    <text evidence="2">The sequence shown here is derived from an EMBL/GenBank/DDBJ whole genome shotgun (WGS) entry which is preliminary data.</text>
</comment>
<reference evidence="2" key="1">
    <citation type="submission" date="2023-10" db="EMBL/GenBank/DDBJ databases">
        <authorList>
            <person name="Hackl T."/>
        </authorList>
    </citation>
    <scope>NUCLEOTIDE SEQUENCE</scope>
</reference>
<keyword evidence="3" id="KW-1185">Reference proteome</keyword>
<accession>A0AAI8V8G8</accession>
<protein>
    <submittedName>
        <fullName evidence="2">Uu.00g028700.m01.CDS01</fullName>
    </submittedName>
</protein>
<dbReference type="SUPFAM" id="SSF51735">
    <property type="entry name" value="NAD(P)-binding Rossmann-fold domains"/>
    <property type="match status" value="1"/>
</dbReference>
<evidence type="ECO:0000313" key="2">
    <source>
        <dbReference type="EMBL" id="CAJ2500017.1"/>
    </source>
</evidence>
<gene>
    <name evidence="2" type="ORF">KHLLAP_LOCUS485</name>
</gene>
<proteinExistence type="predicted"/>
<name>A0AAI8V8G8_9PEZI</name>
<organism evidence="2 3">
    <name type="scientific">Anthostomella pinea</name>
    <dbReference type="NCBI Taxonomy" id="933095"/>
    <lineage>
        <taxon>Eukaryota</taxon>
        <taxon>Fungi</taxon>
        <taxon>Dikarya</taxon>
        <taxon>Ascomycota</taxon>
        <taxon>Pezizomycotina</taxon>
        <taxon>Sordariomycetes</taxon>
        <taxon>Xylariomycetidae</taxon>
        <taxon>Xylariales</taxon>
        <taxon>Xylariaceae</taxon>
        <taxon>Anthostomella</taxon>
    </lineage>
</organism>
<dbReference type="InterPro" id="IPR036291">
    <property type="entry name" value="NAD(P)-bd_dom_sf"/>
</dbReference>
<sequence length="332" mass="36044">MANYHAIVFGASGIIGWPVVNQLLSGYPEPGLFSRVTAVTNRPIEVEESQWTNNGPGNMPELQLVSGIDLRNTTTKELADGLRAKVKDIEKVSHVYYFVFTQVQDSIEEVAVNKGMLEKVVESLSSLSSNVKFVLFPGGTRGYGIYNADGTFKAPLTESMVNNLPADYAKTVVYPANRTYLSEACHGKDWTWCEVCPDAIIGFTPNGSQYSLALHWGQYLSLYAYNHGIEPRTESSSNKEPAKVSFPGNKEAYSALCSPVSGTIIGRFSVYASLHPETCGGGRLFNVADREEPSTFGDVWPALASWFGLVGTESVKEGHAATIGDDALDPGH</sequence>
<dbReference type="AlphaFoldDB" id="A0AAI8V8G8"/>
<dbReference type="InterPro" id="IPR055222">
    <property type="entry name" value="PRISE-like_Rossmann-fold"/>
</dbReference>
<dbReference type="PANTHER" id="PTHR32487:SF4">
    <property type="entry name" value="SIRQ PROTEIN"/>
    <property type="match status" value="1"/>
</dbReference>
<dbReference type="PANTHER" id="PTHR32487">
    <property type="entry name" value="3-OXO-DELTA(4,5)-STEROID 5-BETA-REDUCTASE"/>
    <property type="match status" value="1"/>
</dbReference>
<dbReference type="Pfam" id="PF22917">
    <property type="entry name" value="PRISE"/>
    <property type="match status" value="1"/>
</dbReference>